<comment type="subcellular location">
    <subcellularLocation>
        <location evidence="1">Cell membrane</location>
        <topology evidence="1">Multi-pass membrane protein</topology>
    </subcellularLocation>
</comment>
<dbReference type="GO" id="GO:1903785">
    <property type="term" value="P:L-valine transmembrane transport"/>
    <property type="evidence" value="ECO:0007669"/>
    <property type="project" value="TreeGrafter"/>
</dbReference>
<feature type="transmembrane region" description="Helical" evidence="8">
    <location>
        <begin position="113"/>
        <end position="132"/>
    </location>
</feature>
<feature type="transmembrane region" description="Helical" evidence="8">
    <location>
        <begin position="178"/>
        <end position="196"/>
    </location>
</feature>
<gene>
    <name evidence="9" type="ORF">DWE98_15485</name>
</gene>
<protein>
    <submittedName>
        <fullName evidence="9">Branched-chain amino acid ABC transporter permease</fullName>
    </submittedName>
</protein>
<dbReference type="EMBL" id="QQTP01000008">
    <property type="protein sequence ID" value="RDJ23561.1"/>
    <property type="molecule type" value="Genomic_DNA"/>
</dbReference>
<proteinExistence type="inferred from homology"/>
<evidence type="ECO:0000256" key="8">
    <source>
        <dbReference type="SAM" id="Phobius"/>
    </source>
</evidence>
<reference evidence="10" key="1">
    <citation type="submission" date="2018-07" db="EMBL/GenBank/DDBJ databases">
        <authorList>
            <person name="Safronova V.I."/>
            <person name="Chirak E.R."/>
            <person name="Sazanova A.L."/>
        </authorList>
    </citation>
    <scope>NUCLEOTIDE SEQUENCE [LARGE SCALE GENOMIC DNA]</scope>
    <source>
        <strain evidence="10">RCAM04685</strain>
    </source>
</reference>
<comment type="caution">
    <text evidence="9">The sequence shown here is derived from an EMBL/GenBank/DDBJ whole genome shotgun (WGS) entry which is preliminary data.</text>
</comment>
<evidence type="ECO:0000256" key="6">
    <source>
        <dbReference type="ARBA" id="ARBA00022989"/>
    </source>
</evidence>
<evidence type="ECO:0000256" key="3">
    <source>
        <dbReference type="ARBA" id="ARBA00022448"/>
    </source>
</evidence>
<dbReference type="PANTHER" id="PTHR34979:SF1">
    <property type="entry name" value="INNER MEMBRANE PROTEIN YGAZ"/>
    <property type="match status" value="1"/>
</dbReference>
<dbReference type="InterPro" id="IPR011606">
    <property type="entry name" value="Brnchd-chn_aa_trnsp_permease"/>
</dbReference>
<dbReference type="GO" id="GO:0005886">
    <property type="term" value="C:plasma membrane"/>
    <property type="evidence" value="ECO:0007669"/>
    <property type="project" value="UniProtKB-SubCell"/>
</dbReference>
<evidence type="ECO:0000256" key="7">
    <source>
        <dbReference type="ARBA" id="ARBA00023136"/>
    </source>
</evidence>
<dbReference type="Pfam" id="PF03591">
    <property type="entry name" value="AzlC"/>
    <property type="match status" value="1"/>
</dbReference>
<dbReference type="AlphaFoldDB" id="A0A370L579"/>
<evidence type="ECO:0000313" key="10">
    <source>
        <dbReference type="Proteomes" id="UP000255207"/>
    </source>
</evidence>
<keyword evidence="6 8" id="KW-1133">Transmembrane helix</keyword>
<name>A0A370L579_9HYPH</name>
<dbReference type="Proteomes" id="UP000255207">
    <property type="component" value="Unassembled WGS sequence"/>
</dbReference>
<feature type="transmembrane region" description="Helical" evidence="8">
    <location>
        <begin position="144"/>
        <end position="166"/>
    </location>
</feature>
<dbReference type="RefSeq" id="WP_114830187.1">
    <property type="nucleotide sequence ID" value="NZ_QQTO01000023.1"/>
</dbReference>
<feature type="transmembrane region" description="Helical" evidence="8">
    <location>
        <begin position="202"/>
        <end position="235"/>
    </location>
</feature>
<comment type="similarity">
    <text evidence="2">Belongs to the AzlC family.</text>
</comment>
<dbReference type="OrthoDB" id="9803444at2"/>
<evidence type="ECO:0000256" key="1">
    <source>
        <dbReference type="ARBA" id="ARBA00004651"/>
    </source>
</evidence>
<sequence>MSSLQELPPRTLRPVLTWNGVFLGARKALVLIPGLVVFAVAFGAAASAKGLSLLEAVLMSAVVYAGVSQLVAIELWRPEWSWGAIAGLAIVTATVNARMVLQGASLQPWLAPYPRLVNALHLFFFTDANWLIGTRYHADGGRDLGVLVGAGFIIWINWVLATVPGYLLGSLVADPRRYGIDLVMPIFFATMIVPLWRGRRAAVPWIVAGIVALATAKLVEGYAFIITGALSGALVGAFRDDRA</sequence>
<keyword evidence="5 8" id="KW-0812">Transmembrane</keyword>
<organism evidence="9 10">
    <name type="scientific">Bosea caraganae</name>
    <dbReference type="NCBI Taxonomy" id="2763117"/>
    <lineage>
        <taxon>Bacteria</taxon>
        <taxon>Pseudomonadati</taxon>
        <taxon>Pseudomonadota</taxon>
        <taxon>Alphaproteobacteria</taxon>
        <taxon>Hyphomicrobiales</taxon>
        <taxon>Boseaceae</taxon>
        <taxon>Bosea</taxon>
    </lineage>
</organism>
<feature type="transmembrane region" description="Helical" evidence="8">
    <location>
        <begin position="82"/>
        <end position="101"/>
    </location>
</feature>
<keyword evidence="7 8" id="KW-0472">Membrane</keyword>
<feature type="transmembrane region" description="Helical" evidence="8">
    <location>
        <begin position="53"/>
        <end position="76"/>
    </location>
</feature>
<evidence type="ECO:0000313" key="9">
    <source>
        <dbReference type="EMBL" id="RDJ23561.1"/>
    </source>
</evidence>
<dbReference type="PANTHER" id="PTHR34979">
    <property type="entry name" value="INNER MEMBRANE PROTEIN YGAZ"/>
    <property type="match status" value="1"/>
</dbReference>
<feature type="transmembrane region" description="Helical" evidence="8">
    <location>
        <begin position="28"/>
        <end position="46"/>
    </location>
</feature>
<keyword evidence="4" id="KW-1003">Cell membrane</keyword>
<keyword evidence="10" id="KW-1185">Reference proteome</keyword>
<keyword evidence="3" id="KW-0813">Transport</keyword>
<evidence type="ECO:0000256" key="4">
    <source>
        <dbReference type="ARBA" id="ARBA00022475"/>
    </source>
</evidence>
<evidence type="ECO:0000256" key="2">
    <source>
        <dbReference type="ARBA" id="ARBA00010735"/>
    </source>
</evidence>
<evidence type="ECO:0000256" key="5">
    <source>
        <dbReference type="ARBA" id="ARBA00022692"/>
    </source>
</evidence>
<accession>A0A370L579</accession>